<protein>
    <submittedName>
        <fullName evidence="2">Uncharacterized protein</fullName>
    </submittedName>
</protein>
<evidence type="ECO:0000256" key="1">
    <source>
        <dbReference type="SAM" id="Phobius"/>
    </source>
</evidence>
<feature type="transmembrane region" description="Helical" evidence="1">
    <location>
        <begin position="12"/>
        <end position="43"/>
    </location>
</feature>
<keyword evidence="1" id="KW-0812">Transmembrane</keyword>
<dbReference type="EMBL" id="LAZR01000066">
    <property type="protein sequence ID" value="KKN96206.1"/>
    <property type="molecule type" value="Genomic_DNA"/>
</dbReference>
<gene>
    <name evidence="2" type="ORF">LCGC14_0171360</name>
</gene>
<reference evidence="2" key="1">
    <citation type="journal article" date="2015" name="Nature">
        <title>Complex archaea that bridge the gap between prokaryotes and eukaryotes.</title>
        <authorList>
            <person name="Spang A."/>
            <person name="Saw J.H."/>
            <person name="Jorgensen S.L."/>
            <person name="Zaremba-Niedzwiedzka K."/>
            <person name="Martijn J."/>
            <person name="Lind A.E."/>
            <person name="van Eijk R."/>
            <person name="Schleper C."/>
            <person name="Guy L."/>
            <person name="Ettema T.J."/>
        </authorList>
    </citation>
    <scope>NUCLEOTIDE SEQUENCE</scope>
</reference>
<accession>A0A0F9XAW1</accession>
<comment type="caution">
    <text evidence="2">The sequence shown here is derived from an EMBL/GenBank/DDBJ whole genome shotgun (WGS) entry which is preliminary data.</text>
</comment>
<sequence>MKFGGVAKEDLIVLLVPMATLHSLGLAPLMSLFISLLILWIYLKATANQAEGFLVHWFSAHVGELKNVTFIKNNPPLLRLVKGLGNVMDKVWISSGLPPSPSNCDIYER</sequence>
<dbReference type="AlphaFoldDB" id="A0A0F9XAW1"/>
<keyword evidence="1" id="KW-0472">Membrane</keyword>
<evidence type="ECO:0000313" key="2">
    <source>
        <dbReference type="EMBL" id="KKN96206.1"/>
    </source>
</evidence>
<name>A0A0F9XAW1_9ZZZZ</name>
<organism evidence="2">
    <name type="scientific">marine sediment metagenome</name>
    <dbReference type="NCBI Taxonomy" id="412755"/>
    <lineage>
        <taxon>unclassified sequences</taxon>
        <taxon>metagenomes</taxon>
        <taxon>ecological metagenomes</taxon>
    </lineage>
</organism>
<keyword evidence="1" id="KW-1133">Transmembrane helix</keyword>
<proteinExistence type="predicted"/>